<evidence type="ECO:0000256" key="1">
    <source>
        <dbReference type="SAM" id="Phobius"/>
    </source>
</evidence>
<dbReference type="OrthoDB" id="10257697at2759"/>
<dbReference type="GO" id="GO:0012505">
    <property type="term" value="C:endomembrane system"/>
    <property type="evidence" value="ECO:0007669"/>
    <property type="project" value="TreeGrafter"/>
</dbReference>
<dbReference type="AlphaFoldDB" id="A0A835ZFX5"/>
<accession>A0A835ZFX5</accession>
<proteinExistence type="predicted"/>
<organism evidence="2 3">
    <name type="scientific">Tribonema minus</name>
    <dbReference type="NCBI Taxonomy" id="303371"/>
    <lineage>
        <taxon>Eukaryota</taxon>
        <taxon>Sar</taxon>
        <taxon>Stramenopiles</taxon>
        <taxon>Ochrophyta</taxon>
        <taxon>PX clade</taxon>
        <taxon>Xanthophyceae</taxon>
        <taxon>Tribonematales</taxon>
        <taxon>Tribonemataceae</taxon>
        <taxon>Tribonema</taxon>
    </lineage>
</organism>
<dbReference type="PANTHER" id="PTHR10281">
    <property type="entry name" value="MEMBRANE-ASSOCIATED PROGESTERONE RECEPTOR COMPONENT-RELATED"/>
    <property type="match status" value="1"/>
</dbReference>
<name>A0A835ZFX5_9STRA</name>
<evidence type="ECO:0000313" key="3">
    <source>
        <dbReference type="Proteomes" id="UP000664859"/>
    </source>
</evidence>
<dbReference type="InterPro" id="IPR036400">
    <property type="entry name" value="Cyt_B5-like_heme/steroid_sf"/>
</dbReference>
<keyword evidence="3" id="KW-1185">Reference proteome</keyword>
<dbReference type="Gene3D" id="3.10.120.10">
    <property type="entry name" value="Cytochrome b5-like heme/steroid binding domain"/>
    <property type="match status" value="2"/>
</dbReference>
<sequence length="490" mass="53251">MTIQKNPSTRLIDHCIGDIRSSSAGRRVCRIILTLIIYGLPALVLCFIYGYNPITELRLAYGELTGSYPLYTQEQLAKANSPKRPLLVCEPHPPREACDQGKRHRTGNSPYAGFCRRDGSRTLAAKFKQNSTVRLLAGHVSCRRRCALLANVRSVVGRTYDVTRGKHHYAGDASCAGFCGRDSSRALAANFNFNLRRRCSLFTRTADGVVRSSQTVVGRIYDVTKGKHHYTGDSPYAGFCGRDGSRAFATGDFTATGLTPDLAGLEPKQCRAVADWAGFYDKDDKASAAYDEVGKLVGHFYDARGAPTAALRAFEECVAEGEREAQEAARLRELYPPCSSRWAQGEGGEVRRDEGSDGISDTYIHCVQWAALNAVVAVTHRGRGGEVWCDKGGGSIADDTHMHCDQRALNVIAVTHRGRGERDLVRQGGGGEVWCDEGGGGDGGKEKKVPRKMHAGGRCGCYAVGHALAHARDLPPYEGCDPESSRCKTP</sequence>
<comment type="caution">
    <text evidence="2">The sequence shown here is derived from an EMBL/GenBank/DDBJ whole genome shotgun (WGS) entry which is preliminary data.</text>
</comment>
<dbReference type="PANTHER" id="PTHR10281:SF4">
    <property type="entry name" value="NEUFERRICIN"/>
    <property type="match status" value="1"/>
</dbReference>
<dbReference type="InterPro" id="IPR050577">
    <property type="entry name" value="MAPR/NEUFC/NENF-like"/>
</dbReference>
<dbReference type="GO" id="GO:0016020">
    <property type="term" value="C:membrane"/>
    <property type="evidence" value="ECO:0007669"/>
    <property type="project" value="TreeGrafter"/>
</dbReference>
<dbReference type="Proteomes" id="UP000664859">
    <property type="component" value="Unassembled WGS sequence"/>
</dbReference>
<keyword evidence="1" id="KW-0812">Transmembrane</keyword>
<dbReference type="SUPFAM" id="SSF55856">
    <property type="entry name" value="Cytochrome b5-like heme/steroid binding domain"/>
    <property type="match status" value="1"/>
</dbReference>
<dbReference type="EMBL" id="JAFCMP010000001">
    <property type="protein sequence ID" value="KAG5193041.1"/>
    <property type="molecule type" value="Genomic_DNA"/>
</dbReference>
<keyword evidence="1" id="KW-0472">Membrane</keyword>
<evidence type="ECO:0000313" key="2">
    <source>
        <dbReference type="EMBL" id="KAG5193041.1"/>
    </source>
</evidence>
<gene>
    <name evidence="2" type="ORF">JKP88DRAFT_260883</name>
</gene>
<keyword evidence="1" id="KW-1133">Transmembrane helix</keyword>
<protein>
    <submittedName>
        <fullName evidence="2">Uncharacterized protein</fullName>
    </submittedName>
</protein>
<reference evidence="2" key="1">
    <citation type="submission" date="2021-02" db="EMBL/GenBank/DDBJ databases">
        <title>First Annotated Genome of the Yellow-green Alga Tribonema minus.</title>
        <authorList>
            <person name="Mahan K.M."/>
        </authorList>
    </citation>
    <scope>NUCLEOTIDE SEQUENCE</scope>
    <source>
        <strain evidence="2">UTEX B ZZ1240</strain>
    </source>
</reference>
<feature type="transmembrane region" description="Helical" evidence="1">
    <location>
        <begin position="28"/>
        <end position="51"/>
    </location>
</feature>